<dbReference type="Proteomes" id="UP000289996">
    <property type="component" value="Unassembled WGS sequence"/>
</dbReference>
<protein>
    <submittedName>
        <fullName evidence="1">Uncharacterized protein</fullName>
    </submittedName>
</protein>
<dbReference type="EMBL" id="UYIG01000068">
    <property type="protein sequence ID" value="VDG27889.1"/>
    <property type="molecule type" value="Genomic_DNA"/>
</dbReference>
<keyword evidence="2" id="KW-1185">Reference proteome</keyword>
<dbReference type="AlphaFoldDB" id="A0A660DW67"/>
<proteinExistence type="predicted"/>
<evidence type="ECO:0000313" key="2">
    <source>
        <dbReference type="Proteomes" id="UP000289996"/>
    </source>
</evidence>
<evidence type="ECO:0000313" key="1">
    <source>
        <dbReference type="EMBL" id="VDG27889.1"/>
    </source>
</evidence>
<sequence length="51" mass="6127">MTYLMFLALVFTVFLIAGLLVQLHSECKQKEMYKRAYESLYAKFMHYLSKK</sequence>
<name>A0A660DW67_9LACO</name>
<accession>A0A660DW67</accession>
<gene>
    <name evidence="1" type="ORF">MUDAN_MDHGFNIF_02706</name>
</gene>
<reference evidence="1 2" key="1">
    <citation type="submission" date="2018-11" db="EMBL/GenBank/DDBJ databases">
        <authorList>
            <person name="Wuyts S."/>
        </authorList>
    </citation>
    <scope>NUCLEOTIDE SEQUENCE [LARGE SCALE GENOMIC DNA]</scope>
    <source>
        <strain evidence="1">Lactobacillus mudanjiangensis AMBF249</strain>
    </source>
</reference>
<organism evidence="1 2">
    <name type="scientific">Lactiplantibacillus mudanjiangensis</name>
    <dbReference type="NCBI Taxonomy" id="1296538"/>
    <lineage>
        <taxon>Bacteria</taxon>
        <taxon>Bacillati</taxon>
        <taxon>Bacillota</taxon>
        <taxon>Bacilli</taxon>
        <taxon>Lactobacillales</taxon>
        <taxon>Lactobacillaceae</taxon>
        <taxon>Lactiplantibacillus</taxon>
    </lineage>
</organism>